<feature type="region of interest" description="Disordered" evidence="1">
    <location>
        <begin position="569"/>
        <end position="595"/>
    </location>
</feature>
<dbReference type="RefSeq" id="XP_013424671.1">
    <property type="nucleotide sequence ID" value="XM_013569217.1"/>
</dbReference>
<dbReference type="OrthoDB" id="3932471at2759"/>
<feature type="compositionally biased region" description="Polar residues" evidence="1">
    <location>
        <begin position="374"/>
        <end position="385"/>
    </location>
</feature>
<dbReference type="Proteomes" id="UP000027730">
    <property type="component" value="Unassembled WGS sequence"/>
</dbReference>
<keyword evidence="4" id="KW-1185">Reference proteome</keyword>
<feature type="compositionally biased region" description="Pro residues" evidence="1">
    <location>
        <begin position="302"/>
        <end position="328"/>
    </location>
</feature>
<protein>
    <submittedName>
        <fullName evidence="3">Uncharacterized protein</fullName>
    </submittedName>
</protein>
<keyword evidence="2" id="KW-0472">Membrane</keyword>
<reference evidence="3 4" key="1">
    <citation type="journal article" date="2014" name="BMC Genomics">
        <title>Genome sequencing of four Aureobasidium pullulans varieties: biotechnological potential, stress tolerance, and description of new species.</title>
        <authorList>
            <person name="Gostin Ar C."/>
            <person name="Ohm R.A."/>
            <person name="Kogej T."/>
            <person name="Sonjak S."/>
            <person name="Turk M."/>
            <person name="Zajc J."/>
            <person name="Zalar P."/>
            <person name="Grube M."/>
            <person name="Sun H."/>
            <person name="Han J."/>
            <person name="Sharma A."/>
            <person name="Chiniquy J."/>
            <person name="Ngan C.Y."/>
            <person name="Lipzen A."/>
            <person name="Barry K."/>
            <person name="Grigoriev I.V."/>
            <person name="Gunde-Cimerman N."/>
        </authorList>
    </citation>
    <scope>NUCLEOTIDE SEQUENCE [LARGE SCALE GENOMIC DNA]</scope>
    <source>
        <strain evidence="3 4">CBS 147.97</strain>
    </source>
</reference>
<evidence type="ECO:0000256" key="1">
    <source>
        <dbReference type="SAM" id="MobiDB-lite"/>
    </source>
</evidence>
<keyword evidence="2" id="KW-0812">Transmembrane</keyword>
<feature type="compositionally biased region" description="Basic residues" evidence="1">
    <location>
        <begin position="41"/>
        <end position="52"/>
    </location>
</feature>
<evidence type="ECO:0000313" key="3">
    <source>
        <dbReference type="EMBL" id="KEQ70332.1"/>
    </source>
</evidence>
<feature type="compositionally biased region" description="Pro residues" evidence="1">
    <location>
        <begin position="82"/>
        <end position="94"/>
    </location>
</feature>
<feature type="region of interest" description="Disordered" evidence="1">
    <location>
        <begin position="111"/>
        <end position="132"/>
    </location>
</feature>
<evidence type="ECO:0000313" key="4">
    <source>
        <dbReference type="Proteomes" id="UP000027730"/>
    </source>
</evidence>
<dbReference type="EMBL" id="KL584717">
    <property type="protein sequence ID" value="KEQ70332.1"/>
    <property type="molecule type" value="Genomic_DNA"/>
</dbReference>
<feature type="region of interest" description="Disordered" evidence="1">
    <location>
        <begin position="296"/>
        <end position="385"/>
    </location>
</feature>
<dbReference type="GeneID" id="25415610"/>
<accession>A0A074WKH4</accession>
<sequence length="595" mass="65034">MAKIRLPPAWESAPDILRTDSPPQNQQARPHARPSPVLGSRTRHQSKTRISRRSTYPKQRESQWVQYRDGSPQILPAREGMPDPPYPVTPPPLERPQPVLPQIGYRAPTPLPALIPPSADGPVQRPDNKPSRVLQRQRDCARQLDASLSTLGLSALASGSILLVSAILFVRSVMTGIPRAVAGRSALTVFFALSVAAFIISFGLILGVLCRRARATKSAVARAQARQEIELETRSRASDGRLPMYDFGRRNAICELHDEPEVAVGGRSTIFLRIPDESVVINRRFAPPIRVAPRHLSEMPFSRPPTPHPRPPLSPLLPPVPSTPPPPISERNPARLLVAAKKAKDRTDADALGTTAHPSPDSGVSPKTHPSRAVSMNNRGGTVSSRSTQMFNQHMLTAGTRELQAYLDASSNSSLNTLAAYQHSKSDSSSTEEIMSNDRSVYSDVNDQVGDEESQVCEASVLSMRKVGKARECYIPASKRDASMPKSPETKKQRRSKLEVYTDTPRPDTESFEARKHRITMNALPSAPLPLAAQSTKDVELAVRRPHSLSPKKLTGFIAKPKTIGLGISIGKGQNKENTEPDQVEVGTWSALGDH</sequence>
<feature type="transmembrane region" description="Helical" evidence="2">
    <location>
        <begin position="146"/>
        <end position="169"/>
    </location>
</feature>
<name>A0A074WKH4_9PEZI</name>
<organism evidence="3 4">
    <name type="scientific">Aureobasidium namibiae CBS 147.97</name>
    <dbReference type="NCBI Taxonomy" id="1043004"/>
    <lineage>
        <taxon>Eukaryota</taxon>
        <taxon>Fungi</taxon>
        <taxon>Dikarya</taxon>
        <taxon>Ascomycota</taxon>
        <taxon>Pezizomycotina</taxon>
        <taxon>Dothideomycetes</taxon>
        <taxon>Dothideomycetidae</taxon>
        <taxon>Dothideales</taxon>
        <taxon>Saccotheciaceae</taxon>
        <taxon>Aureobasidium</taxon>
    </lineage>
</organism>
<dbReference type="AlphaFoldDB" id="A0A074WKH4"/>
<feature type="compositionally biased region" description="Polar residues" evidence="1">
    <location>
        <begin position="53"/>
        <end position="65"/>
    </location>
</feature>
<keyword evidence="2" id="KW-1133">Transmembrane helix</keyword>
<gene>
    <name evidence="3" type="ORF">M436DRAFT_75183</name>
</gene>
<feature type="transmembrane region" description="Helical" evidence="2">
    <location>
        <begin position="189"/>
        <end position="209"/>
    </location>
</feature>
<feature type="region of interest" description="Disordered" evidence="1">
    <location>
        <begin position="479"/>
        <end position="510"/>
    </location>
</feature>
<proteinExistence type="predicted"/>
<dbReference type="HOGENOM" id="CLU_458523_0_0_1"/>
<feature type="region of interest" description="Disordered" evidence="1">
    <location>
        <begin position="1"/>
        <end position="94"/>
    </location>
</feature>
<evidence type="ECO:0000256" key="2">
    <source>
        <dbReference type="SAM" id="Phobius"/>
    </source>
</evidence>